<protein>
    <submittedName>
        <fullName evidence="6">Uncharacterized protein</fullName>
    </submittedName>
</protein>
<keyword evidence="3" id="KW-0964">Secreted</keyword>
<evidence type="ECO:0000256" key="3">
    <source>
        <dbReference type="ARBA" id="ARBA00022525"/>
    </source>
</evidence>
<name>A0ABT1WFE5_9BURK</name>
<reference evidence="6 7" key="1">
    <citation type="submission" date="2022-07" db="EMBL/GenBank/DDBJ databases">
        <authorList>
            <person name="Xamxidin M."/>
            <person name="Wu M."/>
        </authorList>
    </citation>
    <scope>NUCLEOTIDE SEQUENCE [LARGE SCALE GENOMIC DNA]</scope>
    <source>
        <strain evidence="6 7">NBRC 111650</strain>
    </source>
</reference>
<evidence type="ECO:0000313" key="7">
    <source>
        <dbReference type="Proteomes" id="UP001204142"/>
    </source>
</evidence>
<evidence type="ECO:0000256" key="2">
    <source>
        <dbReference type="ARBA" id="ARBA00009007"/>
    </source>
</evidence>
<evidence type="ECO:0000256" key="5">
    <source>
        <dbReference type="ARBA" id="ARBA00023026"/>
    </source>
</evidence>
<evidence type="ECO:0000313" key="6">
    <source>
        <dbReference type="EMBL" id="MCQ8896246.1"/>
    </source>
</evidence>
<proteinExistence type="inferred from homology"/>
<dbReference type="EMBL" id="JANIGO010000002">
    <property type="protein sequence ID" value="MCQ8896246.1"/>
    <property type="molecule type" value="Genomic_DNA"/>
</dbReference>
<keyword evidence="4" id="KW-0378">Hydrolase</keyword>
<organism evidence="6 7">
    <name type="scientific">Limnobacter humi</name>
    <dbReference type="NCBI Taxonomy" id="1778671"/>
    <lineage>
        <taxon>Bacteria</taxon>
        <taxon>Pseudomonadati</taxon>
        <taxon>Pseudomonadota</taxon>
        <taxon>Betaproteobacteria</taxon>
        <taxon>Burkholderiales</taxon>
        <taxon>Burkholderiaceae</taxon>
        <taxon>Limnobacter</taxon>
    </lineage>
</organism>
<sequence>MAAQLNQALEQTNNSQLERSSGQPSEIREIIGGKKKATSLSLSGIRYWLELRSLYKAGKNGQALPQNMQHVHIRKGLAAYIHGALRASRFLDGVLDLKTLDKLIFNHYIDILNRSNWSTTHLRNTLSFQASTAQHKTAEFLSTMTPASQLSGGLKRAYEASGIQGVCSYSTQEARHAVNLWQTQFNAENRQQTGQPPLFSGIRHGVHDAYGLNGAERIRANQQRTWEFVKACLVDQMARRPLNERQLAGLEVIELPIVSVNLLTPVGKEKSMIEHQTAAFNAMELMHNQSLHNKAPLILRITDPQGHPRKVQVAPRFLPFNVPVNGFALGLGAHMTGIWRFSDGMNQAAITALIGHPDKAFSGLAGARLAEYAQQLSDLKSTEREGGDTTAQQRVVHQKMAMITTLSEQIRSITRNHRHHSVGKEPYKLPVRLLALAHECGAVPAYNCKSGKDRTGQLNVEIRDFYAHFHGTGQFRQPDAQRSELERQNYSTLFADGGDRHIQTLNTGVPGSKSQLPFYHALLGVKAEKMDAIKGLSKWVGT</sequence>
<gene>
    <name evidence="6" type="ORF">NQT62_07335</name>
</gene>
<accession>A0ABT1WFE5</accession>
<comment type="similarity">
    <text evidence="2">Belongs to the phosphatase IpgD/SopB family.</text>
</comment>
<dbReference type="RefSeq" id="WP_256764018.1">
    <property type="nucleotide sequence ID" value="NZ_JANIGO010000002.1"/>
</dbReference>
<dbReference type="Proteomes" id="UP001204142">
    <property type="component" value="Unassembled WGS sequence"/>
</dbReference>
<comment type="caution">
    <text evidence="6">The sequence shown here is derived from an EMBL/GenBank/DDBJ whole genome shotgun (WGS) entry which is preliminary data.</text>
</comment>
<keyword evidence="5" id="KW-0843">Virulence</keyword>
<dbReference type="InterPro" id="IPR008108">
    <property type="entry name" value="IpgD/SopB"/>
</dbReference>
<evidence type="ECO:0000256" key="4">
    <source>
        <dbReference type="ARBA" id="ARBA00022801"/>
    </source>
</evidence>
<dbReference type="Pfam" id="PF05925">
    <property type="entry name" value="IpgD"/>
    <property type="match status" value="1"/>
</dbReference>
<evidence type="ECO:0000256" key="1">
    <source>
        <dbReference type="ARBA" id="ARBA00004613"/>
    </source>
</evidence>
<comment type="subcellular location">
    <subcellularLocation>
        <location evidence="1">Secreted</location>
    </subcellularLocation>
</comment>
<dbReference type="PRINTS" id="PR01734">
    <property type="entry name" value="TYPE3OMBPROT"/>
</dbReference>
<keyword evidence="7" id="KW-1185">Reference proteome</keyword>